<gene>
    <name evidence="4" type="ORF">IAC39_03095</name>
</gene>
<evidence type="ECO:0000256" key="1">
    <source>
        <dbReference type="SAM" id="MobiDB-lite"/>
    </source>
</evidence>
<feature type="compositionally biased region" description="Acidic residues" evidence="1">
    <location>
        <begin position="170"/>
        <end position="179"/>
    </location>
</feature>
<feature type="region of interest" description="Disordered" evidence="1">
    <location>
        <begin position="170"/>
        <end position="200"/>
    </location>
</feature>
<evidence type="ECO:0000256" key="3">
    <source>
        <dbReference type="SAM" id="SignalP"/>
    </source>
</evidence>
<organism evidence="4 5">
    <name type="scientific">Candidatus Faeciplasma pullistercoris</name>
    <dbReference type="NCBI Taxonomy" id="2840800"/>
    <lineage>
        <taxon>Bacteria</taxon>
        <taxon>Bacillati</taxon>
        <taxon>Bacillota</taxon>
        <taxon>Clostridia</taxon>
        <taxon>Eubacteriales</taxon>
        <taxon>Oscillospiraceae</taxon>
        <taxon>Oscillospiraceae incertae sedis</taxon>
        <taxon>Candidatus Faeciplasma</taxon>
    </lineage>
</organism>
<dbReference type="EMBL" id="DVLL01000013">
    <property type="protein sequence ID" value="HIT58687.1"/>
    <property type="molecule type" value="Genomic_DNA"/>
</dbReference>
<comment type="caution">
    <text evidence="4">The sequence shown here is derived from an EMBL/GenBank/DDBJ whole genome shotgun (WGS) entry which is preliminary data.</text>
</comment>
<reference evidence="4" key="2">
    <citation type="journal article" date="2021" name="PeerJ">
        <title>Extensive microbial diversity within the chicken gut microbiome revealed by metagenomics and culture.</title>
        <authorList>
            <person name="Gilroy R."/>
            <person name="Ravi A."/>
            <person name="Getino M."/>
            <person name="Pursley I."/>
            <person name="Horton D.L."/>
            <person name="Alikhan N.F."/>
            <person name="Baker D."/>
            <person name="Gharbi K."/>
            <person name="Hall N."/>
            <person name="Watson M."/>
            <person name="Adriaenssens E.M."/>
            <person name="Foster-Nyarko E."/>
            <person name="Jarju S."/>
            <person name="Secka A."/>
            <person name="Antonio M."/>
            <person name="Oren A."/>
            <person name="Chaudhuri R.R."/>
            <person name="La Ragione R."/>
            <person name="Hildebrand F."/>
            <person name="Pallen M.J."/>
        </authorList>
    </citation>
    <scope>NUCLEOTIDE SEQUENCE</scope>
    <source>
        <strain evidence="4">CHK33-4379</strain>
    </source>
</reference>
<keyword evidence="2" id="KW-0472">Membrane</keyword>
<evidence type="ECO:0000256" key="2">
    <source>
        <dbReference type="SAM" id="Phobius"/>
    </source>
</evidence>
<accession>A0A9D1KKR8</accession>
<keyword evidence="3" id="KW-0732">Signal</keyword>
<dbReference type="AlphaFoldDB" id="A0A9D1KKR8"/>
<keyword evidence="2" id="KW-1133">Transmembrane helix</keyword>
<name>A0A9D1KKR8_9FIRM</name>
<sequence>MKKIMALVLAIALALSLSVSAFATELYNLTEKSSEDGGAIDGYVISGWCPSLITEYQFPQVMADFKAAIQTEGAKIEVVSSGPINGILLQAYPLDGGSNYPHIIFTEGTSTEVDGKTVTVYDCAAFIAAYTSTDHTDDPSVKLSMDSVLNFAVDASEGTVLTSVRVYTEDEAPADDTADEAAPAESTDTEEAPAEDTTPAETGIVLAVLPMAVAAAAVVVARKRK</sequence>
<protein>
    <submittedName>
        <fullName evidence="4">Uncharacterized protein</fullName>
    </submittedName>
</protein>
<feature type="transmembrane region" description="Helical" evidence="2">
    <location>
        <begin position="203"/>
        <end position="221"/>
    </location>
</feature>
<evidence type="ECO:0000313" key="4">
    <source>
        <dbReference type="EMBL" id="HIT58687.1"/>
    </source>
</evidence>
<reference evidence="4" key="1">
    <citation type="submission" date="2020-10" db="EMBL/GenBank/DDBJ databases">
        <authorList>
            <person name="Gilroy R."/>
        </authorList>
    </citation>
    <scope>NUCLEOTIDE SEQUENCE</scope>
    <source>
        <strain evidence="4">CHK33-4379</strain>
    </source>
</reference>
<feature type="signal peptide" evidence="3">
    <location>
        <begin position="1"/>
        <end position="23"/>
    </location>
</feature>
<feature type="chain" id="PRO_5039234613" evidence="3">
    <location>
        <begin position="24"/>
        <end position="225"/>
    </location>
</feature>
<dbReference type="Proteomes" id="UP000824136">
    <property type="component" value="Unassembled WGS sequence"/>
</dbReference>
<evidence type="ECO:0000313" key="5">
    <source>
        <dbReference type="Proteomes" id="UP000824136"/>
    </source>
</evidence>
<keyword evidence="2" id="KW-0812">Transmembrane</keyword>
<proteinExistence type="predicted"/>